<dbReference type="SUPFAM" id="SSF75304">
    <property type="entry name" value="Amidase signature (AS) enzymes"/>
    <property type="match status" value="1"/>
</dbReference>
<accession>A0A382IJA0</accession>
<name>A0A382IJA0_9ZZZZ</name>
<gene>
    <name evidence="2" type="ORF">METZ01_LOCUS252249</name>
</gene>
<reference evidence="2" key="1">
    <citation type="submission" date="2018-05" db="EMBL/GenBank/DDBJ databases">
        <authorList>
            <person name="Lanie J.A."/>
            <person name="Ng W.-L."/>
            <person name="Kazmierczak K.M."/>
            <person name="Andrzejewski T.M."/>
            <person name="Davidsen T.M."/>
            <person name="Wayne K.J."/>
            <person name="Tettelin H."/>
            <person name="Glass J.I."/>
            <person name="Rusch D."/>
            <person name="Podicherti R."/>
            <person name="Tsui H.-C.T."/>
            <person name="Winkler M.E."/>
        </authorList>
    </citation>
    <scope>NUCLEOTIDE SEQUENCE</scope>
</reference>
<evidence type="ECO:0000259" key="1">
    <source>
        <dbReference type="Pfam" id="PF01425"/>
    </source>
</evidence>
<evidence type="ECO:0000313" key="2">
    <source>
        <dbReference type="EMBL" id="SVB99395.1"/>
    </source>
</evidence>
<feature type="domain" description="Amidase" evidence="1">
    <location>
        <begin position="7"/>
        <end position="192"/>
    </location>
</feature>
<dbReference type="InterPro" id="IPR023631">
    <property type="entry name" value="Amidase_dom"/>
</dbReference>
<dbReference type="PANTHER" id="PTHR42678:SF34">
    <property type="entry name" value="OS04G0183300 PROTEIN"/>
    <property type="match status" value="1"/>
</dbReference>
<dbReference type="AlphaFoldDB" id="A0A382IJA0"/>
<organism evidence="2">
    <name type="scientific">marine metagenome</name>
    <dbReference type="NCBI Taxonomy" id="408172"/>
    <lineage>
        <taxon>unclassified sequences</taxon>
        <taxon>metagenomes</taxon>
        <taxon>ecological metagenomes</taxon>
    </lineage>
</organism>
<feature type="non-terminal residue" evidence="2">
    <location>
        <position position="1"/>
    </location>
</feature>
<protein>
    <recommendedName>
        <fullName evidence="1">Amidase domain-containing protein</fullName>
    </recommendedName>
</protein>
<proteinExistence type="predicted"/>
<dbReference type="PANTHER" id="PTHR42678">
    <property type="entry name" value="AMIDASE"/>
    <property type="match status" value="1"/>
</dbReference>
<dbReference type="Pfam" id="PF01425">
    <property type="entry name" value="Amidase"/>
    <property type="match status" value="1"/>
</dbReference>
<sequence length="217" mass="24399">AEEPQPRTVHPEILRVLEQALADMERGGAVIVDSLEIPNLDSIRSEFPSISRLRHDFEIYLASRPEVPYGTLAEIVESGDYHPYLQSSLNRSKDVEGAPQDHPDYQKYLDVTESLREAVLDVMDENQVDVLVYPTYNYPPRLIGDLNTTYGANSGTLSPPTGFPAFNVPMGYSFGELPAGLQMLGRPFSEPVLIRLSYAYEQLTRHRRPPESTPPLR</sequence>
<dbReference type="InterPro" id="IPR036928">
    <property type="entry name" value="AS_sf"/>
</dbReference>
<dbReference type="Gene3D" id="3.90.1300.10">
    <property type="entry name" value="Amidase signature (AS) domain"/>
    <property type="match status" value="1"/>
</dbReference>
<dbReference type="EMBL" id="UINC01067590">
    <property type="protein sequence ID" value="SVB99395.1"/>
    <property type="molecule type" value="Genomic_DNA"/>
</dbReference>